<sequence>MKSKKLRIAVVGLGEQMCDNLFVPISISQYTKIVAICDVSQKALDAFEHKFGVFQQYTSYEVMIATENIDVIVISSYPDIHYAVAKHAMQNGIHVFIEKPPTRNLEQLNDLVGIAAAQGIKTGVGMNFSYTDSHEILKNVICNADFGALSFVLIEHISSKPKEPLWNLDSTIESFLLAQLIHPLDYILSIGGKYKTLDVHFSKNDYPLVLQIMIEFENGIIGCLKSGSYYPRFRHQVEMISDQGNTVRIDDLANIEITTGNNAIAPFDLKAKQCVTVYTPSPLKSGYSKAGYETELNIFFEHVLHDTPYEHALTDMIKVYEAMEDIQKGMDYKSSRLKTEVEHSTLL</sequence>
<evidence type="ECO:0000313" key="2">
    <source>
        <dbReference type="EMBL" id="AWG24160.1"/>
    </source>
</evidence>
<organism evidence="2 3">
    <name type="scientific">Flavobacterium kingsejongi</name>
    <dbReference type="NCBI Taxonomy" id="1678728"/>
    <lineage>
        <taxon>Bacteria</taxon>
        <taxon>Pseudomonadati</taxon>
        <taxon>Bacteroidota</taxon>
        <taxon>Flavobacteriia</taxon>
        <taxon>Flavobacteriales</taxon>
        <taxon>Flavobacteriaceae</taxon>
        <taxon>Flavobacterium</taxon>
    </lineage>
</organism>
<dbReference type="Proteomes" id="UP000244677">
    <property type="component" value="Chromosome"/>
</dbReference>
<dbReference type="InterPro" id="IPR000683">
    <property type="entry name" value="Gfo/Idh/MocA-like_OxRdtase_N"/>
</dbReference>
<gene>
    <name evidence="2" type="ORF">FK004_02445</name>
</gene>
<name>A0A2S1LK63_9FLAO</name>
<dbReference type="OrthoDB" id="9815825at2"/>
<dbReference type="RefSeq" id="WP_108735814.1">
    <property type="nucleotide sequence ID" value="NZ_CP020919.1"/>
</dbReference>
<dbReference type="GO" id="GO:0000166">
    <property type="term" value="F:nucleotide binding"/>
    <property type="evidence" value="ECO:0007669"/>
    <property type="project" value="InterPro"/>
</dbReference>
<dbReference type="Gene3D" id="3.40.50.720">
    <property type="entry name" value="NAD(P)-binding Rossmann-like Domain"/>
    <property type="match status" value="1"/>
</dbReference>
<reference evidence="2 3" key="1">
    <citation type="submission" date="2017-04" db="EMBL/GenBank/DDBJ databases">
        <title>Complete genome sequence of Flavobacterium kingsejong AJ004.</title>
        <authorList>
            <person name="Lee P.C."/>
        </authorList>
    </citation>
    <scope>NUCLEOTIDE SEQUENCE [LARGE SCALE GENOMIC DNA]</scope>
    <source>
        <strain evidence="2 3">AJ004</strain>
    </source>
</reference>
<dbReference type="InterPro" id="IPR036291">
    <property type="entry name" value="NAD(P)-bd_dom_sf"/>
</dbReference>
<dbReference type="PANTHER" id="PTHR43377">
    <property type="entry name" value="BILIVERDIN REDUCTASE A"/>
    <property type="match status" value="1"/>
</dbReference>
<accession>A0A2S1LK63</accession>
<dbReference type="Gene3D" id="3.30.360.10">
    <property type="entry name" value="Dihydrodipicolinate Reductase, domain 2"/>
    <property type="match status" value="1"/>
</dbReference>
<dbReference type="EMBL" id="CP020919">
    <property type="protein sequence ID" value="AWG24160.1"/>
    <property type="molecule type" value="Genomic_DNA"/>
</dbReference>
<dbReference type="SUPFAM" id="SSF51735">
    <property type="entry name" value="NAD(P)-binding Rossmann-fold domains"/>
    <property type="match status" value="1"/>
</dbReference>
<protein>
    <recommendedName>
        <fullName evidence="1">Gfo/Idh/MocA-like oxidoreductase N-terminal domain-containing protein</fullName>
    </recommendedName>
</protein>
<evidence type="ECO:0000313" key="3">
    <source>
        <dbReference type="Proteomes" id="UP000244677"/>
    </source>
</evidence>
<evidence type="ECO:0000259" key="1">
    <source>
        <dbReference type="Pfam" id="PF01408"/>
    </source>
</evidence>
<dbReference type="KEGG" id="fki:FK004_02445"/>
<dbReference type="AlphaFoldDB" id="A0A2S1LK63"/>
<dbReference type="InterPro" id="IPR051450">
    <property type="entry name" value="Gfo/Idh/MocA_Oxidoreductases"/>
</dbReference>
<dbReference type="Pfam" id="PF01408">
    <property type="entry name" value="GFO_IDH_MocA"/>
    <property type="match status" value="1"/>
</dbReference>
<proteinExistence type="predicted"/>
<keyword evidence="3" id="KW-1185">Reference proteome</keyword>
<dbReference type="PANTHER" id="PTHR43377:SF1">
    <property type="entry name" value="BILIVERDIN REDUCTASE A"/>
    <property type="match status" value="1"/>
</dbReference>
<feature type="domain" description="Gfo/Idh/MocA-like oxidoreductase N-terminal" evidence="1">
    <location>
        <begin position="6"/>
        <end position="125"/>
    </location>
</feature>